<reference evidence="2" key="1">
    <citation type="submission" date="2016-08" db="EMBL/GenBank/DDBJ databases">
        <authorList>
            <person name="Loux V."/>
            <person name="Rue O."/>
        </authorList>
    </citation>
    <scope>NUCLEOTIDE SEQUENCE [LARGE SCALE GENOMIC DNA]</scope>
    <source>
        <strain evidence="2">INRA Bc05-F1</strain>
    </source>
</reference>
<accession>A0A1C4DEI0</accession>
<dbReference type="Proteomes" id="UP000196052">
    <property type="component" value="Unassembled WGS sequence"/>
</dbReference>
<dbReference type="AlphaFoldDB" id="A0A1C4DEI0"/>
<sequence>MHIKLHLPLQHQTMYLELI</sequence>
<evidence type="ECO:0000313" key="2">
    <source>
        <dbReference type="Proteomes" id="UP000196052"/>
    </source>
</evidence>
<organism evidence="1 2">
    <name type="scientific">Bacillus wiedmannii</name>
    <dbReference type="NCBI Taxonomy" id="1890302"/>
    <lineage>
        <taxon>Bacteria</taxon>
        <taxon>Bacillati</taxon>
        <taxon>Bacillota</taxon>
        <taxon>Bacilli</taxon>
        <taxon>Bacillales</taxon>
        <taxon>Bacillaceae</taxon>
        <taxon>Bacillus</taxon>
        <taxon>Bacillus cereus group</taxon>
    </lineage>
</organism>
<evidence type="ECO:0000313" key="1">
    <source>
        <dbReference type="EMBL" id="SCC29683.1"/>
    </source>
</evidence>
<protein>
    <submittedName>
        <fullName evidence="1">Uncharacterized protein</fullName>
    </submittedName>
</protein>
<name>A0A1C4DEI0_9BACI</name>
<gene>
    <name evidence="1" type="ORF">BC05F1_02604</name>
</gene>
<proteinExistence type="predicted"/>
<dbReference type="EMBL" id="FMBE01000013">
    <property type="protein sequence ID" value="SCC29683.1"/>
    <property type="molecule type" value="Genomic_DNA"/>
</dbReference>